<keyword evidence="8" id="KW-0732">Signal</keyword>
<evidence type="ECO:0000256" key="8">
    <source>
        <dbReference type="SAM" id="SignalP"/>
    </source>
</evidence>
<dbReference type="InterPro" id="IPR050979">
    <property type="entry name" value="LD-transpeptidase"/>
</dbReference>
<accession>A0ABX8SGS1</accession>
<dbReference type="Gene3D" id="2.40.440.10">
    <property type="entry name" value="L,D-transpeptidase catalytic domain-like"/>
    <property type="match status" value="1"/>
</dbReference>
<dbReference type="Pfam" id="PF17964">
    <property type="entry name" value="Big_10"/>
    <property type="match status" value="1"/>
</dbReference>
<dbReference type="PANTHER" id="PTHR30582:SF2">
    <property type="entry name" value="L,D-TRANSPEPTIDASE YCIB-RELATED"/>
    <property type="match status" value="1"/>
</dbReference>
<dbReference type="CDD" id="cd16913">
    <property type="entry name" value="YkuD_like"/>
    <property type="match status" value="1"/>
</dbReference>
<dbReference type="EMBL" id="CP079105">
    <property type="protein sequence ID" value="QXQ14881.1"/>
    <property type="molecule type" value="Genomic_DNA"/>
</dbReference>
<feature type="active site" description="Nucleophile" evidence="7">
    <location>
        <position position="347"/>
    </location>
</feature>
<sequence length="402" mass="43336">MKQRRVSWTPRRSLTGFLPAVLAVVLFGAACTAGSDAPVTAIDPNPFTEMIKPRVTANFVDGAVGVSVAEPVTAQVEDGKFAQVTVLNPEGRPVQGALAADALSWASTEPLGYNKEYRLVAESFGLGGRSTTEFRFTTSAPANLTQPYLNVSDNEVVGIGQPVGIQFDEPIGDRKAVQDAITVVTEPQVDGAFYWISPTELRWRPEKFWNPGTKVRVDVNVYGKDLGGGVYGAQDLHTNFTIGDAVVLTADDNTLQVVVERNGQVINTMPTSMGKPGTPTDNGIYIVADKHQRIIMDSSTYGVPVNSPDGYKTPVDWATRISYSGIFFHSAPWSIGQQGYSNASHGCLNLSPDNAIWVFNNTKRGDITIVKNSQGGTLPGTDGLGDWNIPWDIWKVGNAQQS</sequence>
<dbReference type="Proteomes" id="UP000887023">
    <property type="component" value="Chromosome"/>
</dbReference>
<dbReference type="InterPro" id="IPR038063">
    <property type="entry name" value="Transpep_catalytic_dom"/>
</dbReference>
<keyword evidence="6 7" id="KW-0961">Cell wall biogenesis/degradation</keyword>
<dbReference type="PANTHER" id="PTHR30582">
    <property type="entry name" value="L,D-TRANSPEPTIDASE"/>
    <property type="match status" value="1"/>
</dbReference>
<feature type="signal peptide" evidence="8">
    <location>
        <begin position="1"/>
        <end position="33"/>
    </location>
</feature>
<dbReference type="CDD" id="cd13432">
    <property type="entry name" value="LDT_IgD_like_2"/>
    <property type="match status" value="1"/>
</dbReference>
<protein>
    <submittedName>
        <fullName evidence="10">L,D-transpeptidase family protein</fullName>
    </submittedName>
</protein>
<dbReference type="Gene3D" id="2.60.40.3780">
    <property type="match status" value="1"/>
</dbReference>
<evidence type="ECO:0000256" key="1">
    <source>
        <dbReference type="ARBA" id="ARBA00004752"/>
    </source>
</evidence>
<keyword evidence="4 7" id="KW-0573">Peptidoglycan synthesis</keyword>
<organism evidence="10 11">
    <name type="scientific">Skermania pinensis</name>
    <dbReference type="NCBI Taxonomy" id="39122"/>
    <lineage>
        <taxon>Bacteria</taxon>
        <taxon>Bacillati</taxon>
        <taxon>Actinomycetota</taxon>
        <taxon>Actinomycetes</taxon>
        <taxon>Mycobacteriales</taxon>
        <taxon>Gordoniaceae</taxon>
        <taxon>Skermania</taxon>
    </lineage>
</organism>
<keyword evidence="11" id="KW-1185">Reference proteome</keyword>
<dbReference type="Pfam" id="PF03734">
    <property type="entry name" value="YkuD"/>
    <property type="match status" value="1"/>
</dbReference>
<keyword evidence="5" id="KW-0012">Acyltransferase</keyword>
<comment type="pathway">
    <text evidence="1 7">Cell wall biogenesis; peptidoglycan biosynthesis.</text>
</comment>
<evidence type="ECO:0000313" key="11">
    <source>
        <dbReference type="Proteomes" id="UP000887023"/>
    </source>
</evidence>
<feature type="domain" description="L,D-TPase catalytic" evidence="9">
    <location>
        <begin position="244"/>
        <end position="371"/>
    </location>
</feature>
<name>A0ABX8SGS1_9ACTN</name>
<reference evidence="10" key="1">
    <citation type="submission" date="2021-07" db="EMBL/GenBank/DDBJ databases">
        <title>Candidatus Kaistella beijingensis sp. nov. isolated from a municipal wastewater treatment plant is involved in sludge foaming.</title>
        <authorList>
            <person name="Song Y."/>
            <person name="Liu S.-J."/>
        </authorList>
    </citation>
    <scope>NUCLEOTIDE SEQUENCE</scope>
    <source>
        <strain evidence="10">DSM 43998</strain>
    </source>
</reference>
<evidence type="ECO:0000256" key="6">
    <source>
        <dbReference type="ARBA" id="ARBA00023316"/>
    </source>
</evidence>
<feature type="active site" description="Proton donor/acceptor" evidence="7">
    <location>
        <position position="329"/>
    </location>
</feature>
<evidence type="ECO:0000313" key="10">
    <source>
        <dbReference type="EMBL" id="QXQ14881.1"/>
    </source>
</evidence>
<proteinExistence type="predicted"/>
<evidence type="ECO:0000256" key="3">
    <source>
        <dbReference type="ARBA" id="ARBA00022960"/>
    </source>
</evidence>
<feature type="chain" id="PRO_5047310289" evidence="8">
    <location>
        <begin position="34"/>
        <end position="402"/>
    </location>
</feature>
<evidence type="ECO:0000259" key="9">
    <source>
        <dbReference type="PROSITE" id="PS52029"/>
    </source>
</evidence>
<dbReference type="PROSITE" id="PS51257">
    <property type="entry name" value="PROKAR_LIPOPROTEIN"/>
    <property type="match status" value="1"/>
</dbReference>
<keyword evidence="2" id="KW-0808">Transferase</keyword>
<dbReference type="InterPro" id="IPR005490">
    <property type="entry name" value="LD_TPept_cat_dom"/>
</dbReference>
<evidence type="ECO:0000256" key="4">
    <source>
        <dbReference type="ARBA" id="ARBA00022984"/>
    </source>
</evidence>
<dbReference type="InterPro" id="IPR041280">
    <property type="entry name" value="Big_10"/>
</dbReference>
<dbReference type="PROSITE" id="PS52029">
    <property type="entry name" value="LD_TPASE"/>
    <property type="match status" value="1"/>
</dbReference>
<evidence type="ECO:0000256" key="2">
    <source>
        <dbReference type="ARBA" id="ARBA00022679"/>
    </source>
</evidence>
<dbReference type="RefSeq" id="WP_066469179.1">
    <property type="nucleotide sequence ID" value="NZ_CBCRUZ010000009.1"/>
</dbReference>
<keyword evidence="3 7" id="KW-0133">Cell shape</keyword>
<dbReference type="Gene3D" id="2.60.40.3710">
    <property type="match status" value="1"/>
</dbReference>
<gene>
    <name evidence="10" type="ORF">KV203_05730</name>
</gene>
<evidence type="ECO:0000256" key="7">
    <source>
        <dbReference type="PROSITE-ProRule" id="PRU01373"/>
    </source>
</evidence>
<evidence type="ECO:0000256" key="5">
    <source>
        <dbReference type="ARBA" id="ARBA00023315"/>
    </source>
</evidence>
<dbReference type="SUPFAM" id="SSF141523">
    <property type="entry name" value="L,D-transpeptidase catalytic domain-like"/>
    <property type="match status" value="1"/>
</dbReference>